<feature type="transmembrane region" description="Helical" evidence="2">
    <location>
        <begin position="548"/>
        <end position="569"/>
    </location>
</feature>
<dbReference type="eggNOG" id="ENOG502S2RF">
    <property type="taxonomic scope" value="Eukaryota"/>
</dbReference>
<dbReference type="RefSeq" id="XP_007863310.1">
    <property type="nucleotide sequence ID" value="XM_007865119.1"/>
</dbReference>
<keyword evidence="2" id="KW-0472">Membrane</keyword>
<gene>
    <name evidence="3" type="ORF">GLOTRDRAFT_136816</name>
</gene>
<feature type="transmembrane region" description="Helical" evidence="2">
    <location>
        <begin position="364"/>
        <end position="384"/>
    </location>
</feature>
<feature type="region of interest" description="Disordered" evidence="1">
    <location>
        <begin position="447"/>
        <end position="475"/>
    </location>
</feature>
<feature type="region of interest" description="Disordered" evidence="1">
    <location>
        <begin position="491"/>
        <end position="524"/>
    </location>
</feature>
<accession>S7RXE9</accession>
<dbReference type="EMBL" id="KB469298">
    <property type="protein sequence ID" value="EPQ58014.1"/>
    <property type="molecule type" value="Genomic_DNA"/>
</dbReference>
<proteinExistence type="predicted"/>
<dbReference type="Proteomes" id="UP000030669">
    <property type="component" value="Unassembled WGS sequence"/>
</dbReference>
<evidence type="ECO:0000256" key="2">
    <source>
        <dbReference type="SAM" id="Phobius"/>
    </source>
</evidence>
<feature type="compositionally biased region" description="Basic and acidic residues" evidence="1">
    <location>
        <begin position="494"/>
        <end position="504"/>
    </location>
</feature>
<organism evidence="3 4">
    <name type="scientific">Gloeophyllum trabeum (strain ATCC 11539 / FP-39264 / Madison 617)</name>
    <name type="common">Brown rot fungus</name>
    <dbReference type="NCBI Taxonomy" id="670483"/>
    <lineage>
        <taxon>Eukaryota</taxon>
        <taxon>Fungi</taxon>
        <taxon>Dikarya</taxon>
        <taxon>Basidiomycota</taxon>
        <taxon>Agaricomycotina</taxon>
        <taxon>Agaricomycetes</taxon>
        <taxon>Gloeophyllales</taxon>
        <taxon>Gloeophyllaceae</taxon>
        <taxon>Gloeophyllum</taxon>
    </lineage>
</organism>
<feature type="compositionally biased region" description="Basic residues" evidence="1">
    <location>
        <begin position="453"/>
        <end position="466"/>
    </location>
</feature>
<feature type="region of interest" description="Disordered" evidence="1">
    <location>
        <begin position="86"/>
        <end position="201"/>
    </location>
</feature>
<sequence>MYPTHRLDTPPPSSQFRRPWSPDPYDPLPSLTRNHQPQRRLDNESYNTLTTQYERHQQRREPSDVSVEALDLADYAAALRQQRQYVADVTPSSPYEYGYPPFRPHEEYPPSPPPLRPLASRDSLSPPSLVSAPTGSTSTQSYSYSSHSHSRSPLRRPFSLPPPSRAHLSFEPDYSQRMPGIYEHRDPFASPPPLPPDEIDISNFPAWSRNWYGDSTKSKSNSKPRNIGTINSESSFPQVYPSLSSTQHDTSLSPFDPSFPTHKYHSSPYGYSDPKSSVAGHSNPFSDSSRTLLPWSNDPPDYGPPVDDEMKEERMRMLEREFGGKGTGKGGYGDDEAEERVVGSVDEKGNLITQGPKKRIATRWIQILFAFGAGIASIYGAVIIKPKTPAPPQGKAPAYLLYVLSCLTLLALLFLFVFYPCCCAGRRKGKSSGQPYGPMGAMVLPVQQLPGGKKNKGGNGKKKGGKKGQPPGMGDVQVNLIVDPSMFMPGGMGRDAEDTEPRSDDDGEGSVYGSQGNRAARKPRRRGVFEGLALEERWKAARKWARKVMFFDVGMLVAWGAEFGFVMWGKRCPSGGFDGWCDSYNVATACAFLLALAFCLSLFFDVKDLHNSRQSPRTRT</sequence>
<reference evidence="3 4" key="1">
    <citation type="journal article" date="2012" name="Science">
        <title>The Paleozoic origin of enzymatic lignin decomposition reconstructed from 31 fungal genomes.</title>
        <authorList>
            <person name="Floudas D."/>
            <person name="Binder M."/>
            <person name="Riley R."/>
            <person name="Barry K."/>
            <person name="Blanchette R.A."/>
            <person name="Henrissat B."/>
            <person name="Martinez A.T."/>
            <person name="Otillar R."/>
            <person name="Spatafora J.W."/>
            <person name="Yadav J.S."/>
            <person name="Aerts A."/>
            <person name="Benoit I."/>
            <person name="Boyd A."/>
            <person name="Carlson A."/>
            <person name="Copeland A."/>
            <person name="Coutinho P.M."/>
            <person name="de Vries R.P."/>
            <person name="Ferreira P."/>
            <person name="Findley K."/>
            <person name="Foster B."/>
            <person name="Gaskell J."/>
            <person name="Glotzer D."/>
            <person name="Gorecki P."/>
            <person name="Heitman J."/>
            <person name="Hesse C."/>
            <person name="Hori C."/>
            <person name="Igarashi K."/>
            <person name="Jurgens J.A."/>
            <person name="Kallen N."/>
            <person name="Kersten P."/>
            <person name="Kohler A."/>
            <person name="Kuees U."/>
            <person name="Kumar T.K.A."/>
            <person name="Kuo A."/>
            <person name="LaButti K."/>
            <person name="Larrondo L.F."/>
            <person name="Lindquist E."/>
            <person name="Ling A."/>
            <person name="Lombard V."/>
            <person name="Lucas S."/>
            <person name="Lundell T."/>
            <person name="Martin R."/>
            <person name="McLaughlin D.J."/>
            <person name="Morgenstern I."/>
            <person name="Morin E."/>
            <person name="Murat C."/>
            <person name="Nagy L.G."/>
            <person name="Nolan M."/>
            <person name="Ohm R.A."/>
            <person name="Patyshakuliyeva A."/>
            <person name="Rokas A."/>
            <person name="Ruiz-Duenas F.J."/>
            <person name="Sabat G."/>
            <person name="Salamov A."/>
            <person name="Samejima M."/>
            <person name="Schmutz J."/>
            <person name="Slot J.C."/>
            <person name="St John F."/>
            <person name="Stenlid J."/>
            <person name="Sun H."/>
            <person name="Sun S."/>
            <person name="Syed K."/>
            <person name="Tsang A."/>
            <person name="Wiebenga A."/>
            <person name="Young D."/>
            <person name="Pisabarro A."/>
            <person name="Eastwood D.C."/>
            <person name="Martin F."/>
            <person name="Cullen D."/>
            <person name="Grigoriev I.V."/>
            <person name="Hibbett D.S."/>
        </authorList>
    </citation>
    <scope>NUCLEOTIDE SEQUENCE [LARGE SCALE GENOMIC DNA]</scope>
    <source>
        <strain evidence="3 4">ATCC 11539</strain>
    </source>
</reference>
<feature type="compositionally biased region" description="Low complexity" evidence="1">
    <location>
        <begin position="117"/>
        <end position="129"/>
    </location>
</feature>
<dbReference type="KEGG" id="gtr:GLOTRDRAFT_136816"/>
<feature type="compositionally biased region" description="Low complexity" evidence="1">
    <location>
        <begin position="136"/>
        <end position="147"/>
    </location>
</feature>
<dbReference type="HOGENOM" id="CLU_033747_0_0_1"/>
<evidence type="ECO:0000313" key="4">
    <source>
        <dbReference type="Proteomes" id="UP000030669"/>
    </source>
</evidence>
<feature type="region of interest" description="Disordered" evidence="1">
    <location>
        <begin position="214"/>
        <end position="306"/>
    </location>
</feature>
<keyword evidence="4" id="KW-1185">Reference proteome</keyword>
<dbReference type="GeneID" id="19303633"/>
<feature type="compositionally biased region" description="Basic and acidic residues" evidence="1">
    <location>
        <begin position="53"/>
        <end position="63"/>
    </location>
</feature>
<name>S7RXE9_GLOTA</name>
<feature type="transmembrane region" description="Helical" evidence="2">
    <location>
        <begin position="584"/>
        <end position="604"/>
    </location>
</feature>
<dbReference type="OrthoDB" id="3253553at2759"/>
<feature type="compositionally biased region" description="Polar residues" evidence="1">
    <location>
        <begin position="214"/>
        <end position="253"/>
    </location>
</feature>
<feature type="transmembrane region" description="Helical" evidence="2">
    <location>
        <begin position="399"/>
        <end position="422"/>
    </location>
</feature>
<protein>
    <submittedName>
        <fullName evidence="3">Uncharacterized protein</fullName>
    </submittedName>
</protein>
<keyword evidence="2" id="KW-0812">Transmembrane</keyword>
<dbReference type="AlphaFoldDB" id="S7RXE9"/>
<keyword evidence="2" id="KW-1133">Transmembrane helix</keyword>
<feature type="region of interest" description="Disordered" evidence="1">
    <location>
        <begin position="1"/>
        <end position="65"/>
    </location>
</feature>
<evidence type="ECO:0000313" key="3">
    <source>
        <dbReference type="EMBL" id="EPQ58014.1"/>
    </source>
</evidence>
<dbReference type="OMA" id="WCDAYNL"/>
<feature type="compositionally biased region" description="Polar residues" evidence="1">
    <location>
        <begin position="279"/>
        <end position="291"/>
    </location>
</feature>
<evidence type="ECO:0000256" key="1">
    <source>
        <dbReference type="SAM" id="MobiDB-lite"/>
    </source>
</evidence>